<dbReference type="InParanoid" id="B9R9H1"/>
<feature type="compositionally biased region" description="Basic and acidic residues" evidence="1">
    <location>
        <begin position="21"/>
        <end position="36"/>
    </location>
</feature>
<feature type="compositionally biased region" description="Polar residues" evidence="1">
    <location>
        <begin position="1"/>
        <end position="11"/>
    </location>
</feature>
<dbReference type="EMBL" id="EQ973773">
    <property type="protein sequence ID" value="EEF51448.1"/>
    <property type="molecule type" value="Genomic_DNA"/>
</dbReference>
<feature type="region of interest" description="Disordered" evidence="1">
    <location>
        <begin position="1"/>
        <end position="49"/>
    </location>
</feature>
<organism evidence="2 3">
    <name type="scientific">Ricinus communis</name>
    <name type="common">Castor bean</name>
    <dbReference type="NCBI Taxonomy" id="3988"/>
    <lineage>
        <taxon>Eukaryota</taxon>
        <taxon>Viridiplantae</taxon>
        <taxon>Streptophyta</taxon>
        <taxon>Embryophyta</taxon>
        <taxon>Tracheophyta</taxon>
        <taxon>Spermatophyta</taxon>
        <taxon>Magnoliopsida</taxon>
        <taxon>eudicotyledons</taxon>
        <taxon>Gunneridae</taxon>
        <taxon>Pentapetalae</taxon>
        <taxon>rosids</taxon>
        <taxon>fabids</taxon>
        <taxon>Malpighiales</taxon>
        <taxon>Euphorbiaceae</taxon>
        <taxon>Acalyphoideae</taxon>
        <taxon>Acalypheae</taxon>
        <taxon>Ricinus</taxon>
    </lineage>
</organism>
<evidence type="ECO:0000256" key="1">
    <source>
        <dbReference type="SAM" id="MobiDB-lite"/>
    </source>
</evidence>
<dbReference type="AlphaFoldDB" id="B9R9H1"/>
<reference evidence="3" key="1">
    <citation type="journal article" date="2010" name="Nat. Biotechnol.">
        <title>Draft genome sequence of the oilseed species Ricinus communis.</title>
        <authorList>
            <person name="Chan A.P."/>
            <person name="Crabtree J."/>
            <person name="Zhao Q."/>
            <person name="Lorenzi H."/>
            <person name="Orvis J."/>
            <person name="Puiu D."/>
            <person name="Melake-Berhan A."/>
            <person name="Jones K.M."/>
            <person name="Redman J."/>
            <person name="Chen G."/>
            <person name="Cahoon E.B."/>
            <person name="Gedil M."/>
            <person name="Stanke M."/>
            <person name="Haas B.J."/>
            <person name="Wortman J.R."/>
            <person name="Fraser-Liggett C.M."/>
            <person name="Ravel J."/>
            <person name="Rabinowicz P.D."/>
        </authorList>
    </citation>
    <scope>NUCLEOTIDE SEQUENCE [LARGE SCALE GENOMIC DNA]</scope>
    <source>
        <strain evidence="3">cv. Hale</strain>
    </source>
</reference>
<sequence>MHSVTGTSPSGTRAAGGLADLDSHVSEQESQRKREEDESCTCTFDENKQ</sequence>
<accession>B9R9H1</accession>
<protein>
    <submittedName>
        <fullName evidence="2">Uncharacterized protein</fullName>
    </submittedName>
</protein>
<gene>
    <name evidence="2" type="ORF">RCOM_1497450</name>
</gene>
<dbReference type="Proteomes" id="UP000008311">
    <property type="component" value="Unassembled WGS sequence"/>
</dbReference>
<evidence type="ECO:0000313" key="2">
    <source>
        <dbReference type="EMBL" id="EEF51448.1"/>
    </source>
</evidence>
<proteinExistence type="predicted"/>
<keyword evidence="3" id="KW-1185">Reference proteome</keyword>
<feature type="compositionally biased region" description="Polar residues" evidence="1">
    <location>
        <begin position="40"/>
        <end position="49"/>
    </location>
</feature>
<evidence type="ECO:0000313" key="3">
    <source>
        <dbReference type="Proteomes" id="UP000008311"/>
    </source>
</evidence>
<name>B9R9H1_RICCO</name>